<comment type="subcellular location">
    <subcellularLocation>
        <location evidence="1">Cell membrane</location>
        <topology evidence="1">Multi-pass membrane protein</topology>
    </subcellularLocation>
</comment>
<dbReference type="PANTHER" id="PTHR40077">
    <property type="entry name" value="MEMBRANE PROTEIN-RELATED"/>
    <property type="match status" value="1"/>
</dbReference>
<dbReference type="OrthoDB" id="9342687at2"/>
<accession>A0A562VBN1</accession>
<name>A0A562VBN1_9ACTN</name>
<keyword evidence="5 6" id="KW-0472">Membrane</keyword>
<evidence type="ECO:0000259" key="7">
    <source>
        <dbReference type="Pfam" id="PF12823"/>
    </source>
</evidence>
<comment type="caution">
    <text evidence="8">The sequence shown here is derived from an EMBL/GenBank/DDBJ whole genome shotgun (WGS) entry which is preliminary data.</text>
</comment>
<keyword evidence="9" id="KW-1185">Reference proteome</keyword>
<protein>
    <submittedName>
        <fullName evidence="8">Integral membrane protein</fullName>
    </submittedName>
</protein>
<dbReference type="Pfam" id="PF12823">
    <property type="entry name" value="DUF3817"/>
    <property type="match status" value="1"/>
</dbReference>
<dbReference type="EMBL" id="VLLL01000005">
    <property type="protein sequence ID" value="TWJ15262.1"/>
    <property type="molecule type" value="Genomic_DNA"/>
</dbReference>
<evidence type="ECO:0000256" key="6">
    <source>
        <dbReference type="SAM" id="Phobius"/>
    </source>
</evidence>
<evidence type="ECO:0000256" key="1">
    <source>
        <dbReference type="ARBA" id="ARBA00004651"/>
    </source>
</evidence>
<gene>
    <name evidence="8" type="ORF">LX16_0962</name>
</gene>
<reference evidence="8 9" key="1">
    <citation type="journal article" date="2013" name="Stand. Genomic Sci.">
        <title>Genomic Encyclopedia of Type Strains, Phase I: The one thousand microbial genomes (KMG-I) project.</title>
        <authorList>
            <person name="Kyrpides N.C."/>
            <person name="Woyke T."/>
            <person name="Eisen J.A."/>
            <person name="Garrity G."/>
            <person name="Lilburn T.G."/>
            <person name="Beck B.J."/>
            <person name="Whitman W.B."/>
            <person name="Hugenholtz P."/>
            <person name="Klenk H.P."/>
        </authorList>
    </citation>
    <scope>NUCLEOTIDE SEQUENCE [LARGE SCALE GENOMIC DNA]</scope>
    <source>
        <strain evidence="8 9">DSM 45044</strain>
    </source>
</reference>
<dbReference type="GO" id="GO:0005886">
    <property type="term" value="C:plasma membrane"/>
    <property type="evidence" value="ECO:0007669"/>
    <property type="project" value="UniProtKB-SubCell"/>
</dbReference>
<evidence type="ECO:0000256" key="4">
    <source>
        <dbReference type="ARBA" id="ARBA00022989"/>
    </source>
</evidence>
<keyword evidence="2" id="KW-1003">Cell membrane</keyword>
<keyword evidence="4 6" id="KW-1133">Transmembrane helix</keyword>
<dbReference type="Proteomes" id="UP000321617">
    <property type="component" value="Unassembled WGS sequence"/>
</dbReference>
<dbReference type="PANTHER" id="PTHR40077:SF2">
    <property type="entry name" value="MEMBRANE PROTEIN"/>
    <property type="match status" value="1"/>
</dbReference>
<feature type="transmembrane region" description="Helical" evidence="6">
    <location>
        <begin position="44"/>
        <end position="62"/>
    </location>
</feature>
<evidence type="ECO:0000313" key="9">
    <source>
        <dbReference type="Proteomes" id="UP000321617"/>
    </source>
</evidence>
<feature type="transmembrane region" description="Helical" evidence="6">
    <location>
        <begin position="16"/>
        <end position="38"/>
    </location>
</feature>
<evidence type="ECO:0000256" key="2">
    <source>
        <dbReference type="ARBA" id="ARBA00022475"/>
    </source>
</evidence>
<dbReference type="NCBIfam" id="TIGR03954">
    <property type="entry name" value="integ_memb_HG"/>
    <property type="match status" value="1"/>
</dbReference>
<evidence type="ECO:0000256" key="5">
    <source>
        <dbReference type="ARBA" id="ARBA00023136"/>
    </source>
</evidence>
<proteinExistence type="predicted"/>
<dbReference type="InterPro" id="IPR023845">
    <property type="entry name" value="DUF3817_TM"/>
</dbReference>
<feature type="domain" description="DUF3817" evidence="7">
    <location>
        <begin position="11"/>
        <end position="100"/>
    </location>
</feature>
<organism evidence="8 9">
    <name type="scientific">Stackebrandtia albiflava</name>
    <dbReference type="NCBI Taxonomy" id="406432"/>
    <lineage>
        <taxon>Bacteria</taxon>
        <taxon>Bacillati</taxon>
        <taxon>Actinomycetota</taxon>
        <taxon>Actinomycetes</taxon>
        <taxon>Glycomycetales</taxon>
        <taxon>Glycomycetaceae</taxon>
        <taxon>Stackebrandtia</taxon>
    </lineage>
</organism>
<evidence type="ECO:0000256" key="3">
    <source>
        <dbReference type="ARBA" id="ARBA00022692"/>
    </source>
</evidence>
<sequence length="119" mass="13209">MDVNPELRSALRRYQVIAWIVGVLLIVLVFVAVPLRYIGGEPGLSAIVSPIHGFGYMVYLVLAFDLARRAGWALWPRMVCLLLAGTIPVVSFVAERWVRRTLAAEAARSTEMTTAEPVR</sequence>
<dbReference type="AlphaFoldDB" id="A0A562VBN1"/>
<dbReference type="RefSeq" id="WP_147133675.1">
    <property type="nucleotide sequence ID" value="NZ_BAABIJ010000001.1"/>
</dbReference>
<evidence type="ECO:0000313" key="8">
    <source>
        <dbReference type="EMBL" id="TWJ15262.1"/>
    </source>
</evidence>
<feature type="transmembrane region" description="Helical" evidence="6">
    <location>
        <begin position="74"/>
        <end position="94"/>
    </location>
</feature>
<keyword evidence="3 6" id="KW-0812">Transmembrane</keyword>